<evidence type="ECO:0000256" key="1">
    <source>
        <dbReference type="SAM" id="MobiDB-lite"/>
    </source>
</evidence>
<dbReference type="Proteomes" id="UP001059597">
    <property type="component" value="Plasmid SNP1"/>
</dbReference>
<geneLocation type="plasmid" evidence="2 3">
    <name>SNP1</name>
</geneLocation>
<feature type="compositionally biased region" description="Basic and acidic residues" evidence="1">
    <location>
        <begin position="103"/>
        <end position="115"/>
    </location>
</feature>
<keyword evidence="3" id="KW-1185">Reference proteome</keyword>
<evidence type="ECO:0000313" key="3">
    <source>
        <dbReference type="Proteomes" id="UP001059597"/>
    </source>
</evidence>
<dbReference type="EMBL" id="AP026074">
    <property type="protein sequence ID" value="BDM73982.1"/>
    <property type="molecule type" value="Genomic_DNA"/>
</dbReference>
<evidence type="ECO:0000313" key="2">
    <source>
        <dbReference type="EMBL" id="BDM73982.1"/>
    </source>
</evidence>
<reference evidence="2" key="1">
    <citation type="submission" date="2022-06" db="EMBL/GenBank/DDBJ databases">
        <title>Complete genome sequence of Streptomyces nigrescens HEK616.</title>
        <authorList>
            <person name="Asamizu S."/>
            <person name="Onaka H."/>
        </authorList>
    </citation>
    <scope>NUCLEOTIDE SEQUENCE</scope>
    <source>
        <strain evidence="2">HEK616</strain>
        <plasmid evidence="2">SNP1</plasmid>
    </source>
</reference>
<gene>
    <name evidence="2" type="ORF">HEK616_74690</name>
</gene>
<sequence length="169" mass="18623">MNPPRYLRQTPPAHSNTEFSGNFMLISADTDVRTATPHYSERHIIIYVKLLREKLKAPQENKKHRKTHTPRPVRIHHRRCGMARPSRESPRSCPPQRGGEGTHGPHPESVTETRTKTTGAGVLLTHVLSKPSQDNALPLHRGDGPGPAHVCAPRAPLSAPGTHVRPGAI</sequence>
<name>A0ABN6R6D1_STRNI</name>
<organism evidence="2 3">
    <name type="scientific">Streptomyces nigrescens</name>
    <dbReference type="NCBI Taxonomy" id="1920"/>
    <lineage>
        <taxon>Bacteria</taxon>
        <taxon>Bacillati</taxon>
        <taxon>Actinomycetota</taxon>
        <taxon>Actinomycetes</taxon>
        <taxon>Kitasatosporales</taxon>
        <taxon>Streptomycetaceae</taxon>
        <taxon>Streptomyces</taxon>
    </lineage>
</organism>
<feature type="region of interest" description="Disordered" evidence="1">
    <location>
        <begin position="80"/>
        <end position="115"/>
    </location>
</feature>
<keyword evidence="2" id="KW-0614">Plasmid</keyword>
<accession>A0ABN6R6D1</accession>
<proteinExistence type="predicted"/>
<protein>
    <submittedName>
        <fullName evidence="2">Uncharacterized protein</fullName>
    </submittedName>
</protein>